<dbReference type="AlphaFoldDB" id="A0A916WQT0"/>
<protein>
    <submittedName>
        <fullName evidence="1">Uncharacterized protein</fullName>
    </submittedName>
</protein>
<sequence length="54" mass="6095">MGRSIQEERDYLVARSADHRRMAGRARGAPQRALHERFAALYAARADALLVEVD</sequence>
<dbReference type="Proteomes" id="UP000623067">
    <property type="component" value="Unassembled WGS sequence"/>
</dbReference>
<name>A0A916WQT0_9SPHN</name>
<keyword evidence="2" id="KW-1185">Reference proteome</keyword>
<dbReference type="RefSeq" id="WP_188657506.1">
    <property type="nucleotide sequence ID" value="NZ_BMIH01000001.1"/>
</dbReference>
<organism evidence="1 2">
    <name type="scientific">Sphingomonas metalli</name>
    <dbReference type="NCBI Taxonomy" id="1779358"/>
    <lineage>
        <taxon>Bacteria</taxon>
        <taxon>Pseudomonadati</taxon>
        <taxon>Pseudomonadota</taxon>
        <taxon>Alphaproteobacteria</taxon>
        <taxon>Sphingomonadales</taxon>
        <taxon>Sphingomonadaceae</taxon>
        <taxon>Sphingomonas</taxon>
    </lineage>
</organism>
<dbReference type="EMBL" id="BMIH01000001">
    <property type="protein sequence ID" value="GGB21751.1"/>
    <property type="molecule type" value="Genomic_DNA"/>
</dbReference>
<reference evidence="1" key="2">
    <citation type="submission" date="2020-09" db="EMBL/GenBank/DDBJ databases">
        <authorList>
            <person name="Sun Q."/>
            <person name="Zhou Y."/>
        </authorList>
    </citation>
    <scope>NUCLEOTIDE SEQUENCE</scope>
    <source>
        <strain evidence="1">CGMCC 1.15330</strain>
    </source>
</reference>
<evidence type="ECO:0000313" key="1">
    <source>
        <dbReference type="EMBL" id="GGB21751.1"/>
    </source>
</evidence>
<reference evidence="1" key="1">
    <citation type="journal article" date="2014" name="Int. J. Syst. Evol. Microbiol.">
        <title>Complete genome sequence of Corynebacterium casei LMG S-19264T (=DSM 44701T), isolated from a smear-ripened cheese.</title>
        <authorList>
            <consortium name="US DOE Joint Genome Institute (JGI-PGF)"/>
            <person name="Walter F."/>
            <person name="Albersmeier A."/>
            <person name="Kalinowski J."/>
            <person name="Ruckert C."/>
        </authorList>
    </citation>
    <scope>NUCLEOTIDE SEQUENCE</scope>
    <source>
        <strain evidence="1">CGMCC 1.15330</strain>
    </source>
</reference>
<accession>A0A916WQT0</accession>
<gene>
    <name evidence="1" type="ORF">GCM10011380_09170</name>
</gene>
<evidence type="ECO:0000313" key="2">
    <source>
        <dbReference type="Proteomes" id="UP000623067"/>
    </source>
</evidence>
<comment type="caution">
    <text evidence="1">The sequence shown here is derived from an EMBL/GenBank/DDBJ whole genome shotgun (WGS) entry which is preliminary data.</text>
</comment>
<proteinExistence type="predicted"/>